<keyword evidence="4" id="KW-0812">Transmembrane</keyword>
<dbReference type="Proteomes" id="UP000297613">
    <property type="component" value="Unassembled WGS sequence"/>
</dbReference>
<proteinExistence type="predicted"/>
<dbReference type="PROSITE" id="PS00041">
    <property type="entry name" value="HTH_ARAC_FAMILY_1"/>
    <property type="match status" value="1"/>
</dbReference>
<dbReference type="GO" id="GO:0043565">
    <property type="term" value="F:sequence-specific DNA binding"/>
    <property type="evidence" value="ECO:0007669"/>
    <property type="project" value="InterPro"/>
</dbReference>
<feature type="transmembrane region" description="Helical" evidence="4">
    <location>
        <begin position="198"/>
        <end position="219"/>
    </location>
</feature>
<feature type="transmembrane region" description="Helical" evidence="4">
    <location>
        <begin position="171"/>
        <end position="192"/>
    </location>
</feature>
<dbReference type="InterPro" id="IPR018060">
    <property type="entry name" value="HTH_AraC"/>
</dbReference>
<comment type="caution">
    <text evidence="6">The sequence shown here is derived from an EMBL/GenBank/DDBJ whole genome shotgun (WGS) entry which is preliminary data.</text>
</comment>
<dbReference type="PANTHER" id="PTHR43280:SF29">
    <property type="entry name" value="ARAC-FAMILY TRANSCRIPTIONAL REGULATOR"/>
    <property type="match status" value="1"/>
</dbReference>
<dbReference type="PANTHER" id="PTHR43280">
    <property type="entry name" value="ARAC-FAMILY TRANSCRIPTIONAL REGULATOR"/>
    <property type="match status" value="1"/>
</dbReference>
<evidence type="ECO:0000313" key="7">
    <source>
        <dbReference type="Proteomes" id="UP000297613"/>
    </source>
</evidence>
<feature type="transmembrane region" description="Helical" evidence="4">
    <location>
        <begin position="78"/>
        <end position="99"/>
    </location>
</feature>
<keyword evidence="2" id="KW-0238">DNA-binding</keyword>
<feature type="transmembrane region" description="Helical" evidence="4">
    <location>
        <begin position="14"/>
        <end position="34"/>
    </location>
</feature>
<evidence type="ECO:0000259" key="5">
    <source>
        <dbReference type="PROSITE" id="PS01124"/>
    </source>
</evidence>
<organism evidence="6 7">
    <name type="scientific">Leptospira yasudae</name>
    <dbReference type="NCBI Taxonomy" id="2202201"/>
    <lineage>
        <taxon>Bacteria</taxon>
        <taxon>Pseudomonadati</taxon>
        <taxon>Spirochaetota</taxon>
        <taxon>Spirochaetia</taxon>
        <taxon>Leptospirales</taxon>
        <taxon>Leptospiraceae</taxon>
        <taxon>Leptospira</taxon>
    </lineage>
</organism>
<name>A0A6N4QKP4_9LEPT</name>
<dbReference type="Pfam" id="PF12833">
    <property type="entry name" value="HTH_18"/>
    <property type="match status" value="1"/>
</dbReference>
<accession>A0A6N4QKP4</accession>
<keyword evidence="4" id="KW-0472">Membrane</keyword>
<protein>
    <submittedName>
        <fullName evidence="6">AraC family transcriptional regulator</fullName>
    </submittedName>
</protein>
<keyword evidence="3" id="KW-0804">Transcription</keyword>
<feature type="transmembrane region" description="Helical" evidence="4">
    <location>
        <begin position="108"/>
        <end position="126"/>
    </location>
</feature>
<feature type="transmembrane region" description="Helical" evidence="4">
    <location>
        <begin position="138"/>
        <end position="159"/>
    </location>
</feature>
<dbReference type="InterPro" id="IPR009057">
    <property type="entry name" value="Homeodomain-like_sf"/>
</dbReference>
<evidence type="ECO:0000256" key="3">
    <source>
        <dbReference type="ARBA" id="ARBA00023163"/>
    </source>
</evidence>
<dbReference type="SMART" id="SM00342">
    <property type="entry name" value="HTH_ARAC"/>
    <property type="match status" value="1"/>
</dbReference>
<dbReference type="InterPro" id="IPR018062">
    <property type="entry name" value="HTH_AraC-typ_CS"/>
</dbReference>
<feature type="transmembrane region" description="Helical" evidence="4">
    <location>
        <begin position="41"/>
        <end position="58"/>
    </location>
</feature>
<sequence>MLNVMIDWFLREDLLIGIARFGAFFALIVGIGRLIRAKGQIDYFLSALLILTAVFQYFDEYSINAISYNWMKRFLFQIDLIALSTAGILVYLCSVMVFSKHSHLPSKYYWNLIPPIVLSIPIASLYDQQSRFEFGMFLYLTDMFVMVYVGMAVYHMVANHVFEFKRLKSKLLAGLVVSVSLCAFLEILGILLDNKTLVLLSGVVTTIDVIYFYFISVYFQDLLSDDTASEAQKNTQKKSILGDIDMDALDKQLNYLIHEERIYLDEDIRLPNVAEELGVSVHQLSSYLNDHKGINFNNYINQFRVEEAKMILINDPTRSVISVGNAVGFNSNSVFHRAFLRETGMSPKKFREAHLFKKHSPSYTLN</sequence>
<reference evidence="6 7" key="1">
    <citation type="journal article" date="2019" name="PLoS Negl. Trop. Dis.">
        <title>Revisiting the worldwide diversity of Leptospira species in the environment.</title>
        <authorList>
            <person name="Vincent A.T."/>
            <person name="Schiettekatte O."/>
            <person name="Bourhy P."/>
            <person name="Veyrier F.J."/>
            <person name="Picardeau M."/>
        </authorList>
    </citation>
    <scope>NUCLEOTIDE SEQUENCE [LARGE SCALE GENOMIC DNA]</scope>
    <source>
        <strain evidence="6 7">201702445</strain>
    </source>
</reference>
<dbReference type="PROSITE" id="PS01124">
    <property type="entry name" value="HTH_ARAC_FAMILY_2"/>
    <property type="match status" value="1"/>
</dbReference>
<evidence type="ECO:0000313" key="6">
    <source>
        <dbReference type="EMBL" id="TGL89513.1"/>
    </source>
</evidence>
<keyword evidence="1" id="KW-0805">Transcription regulation</keyword>
<gene>
    <name evidence="6" type="ORF">EHQ83_01785</name>
</gene>
<dbReference type="SUPFAM" id="SSF46689">
    <property type="entry name" value="Homeodomain-like"/>
    <property type="match status" value="1"/>
</dbReference>
<dbReference type="GO" id="GO:0003700">
    <property type="term" value="F:DNA-binding transcription factor activity"/>
    <property type="evidence" value="ECO:0007669"/>
    <property type="project" value="InterPro"/>
</dbReference>
<evidence type="ECO:0000256" key="4">
    <source>
        <dbReference type="SAM" id="Phobius"/>
    </source>
</evidence>
<feature type="domain" description="HTH araC/xylS-type" evidence="5">
    <location>
        <begin position="254"/>
        <end position="353"/>
    </location>
</feature>
<dbReference type="Gene3D" id="1.10.10.60">
    <property type="entry name" value="Homeodomain-like"/>
    <property type="match status" value="2"/>
</dbReference>
<dbReference type="EMBL" id="RQGM01000007">
    <property type="protein sequence ID" value="TGL89513.1"/>
    <property type="molecule type" value="Genomic_DNA"/>
</dbReference>
<evidence type="ECO:0000256" key="2">
    <source>
        <dbReference type="ARBA" id="ARBA00023125"/>
    </source>
</evidence>
<dbReference type="AlphaFoldDB" id="A0A6N4QKP4"/>
<keyword evidence="4" id="KW-1133">Transmembrane helix</keyword>
<evidence type="ECO:0000256" key="1">
    <source>
        <dbReference type="ARBA" id="ARBA00023015"/>
    </source>
</evidence>